<dbReference type="Gene3D" id="3.40.190.10">
    <property type="entry name" value="Periplasmic binding protein-like II"/>
    <property type="match status" value="1"/>
</dbReference>
<dbReference type="Pfam" id="PF01547">
    <property type="entry name" value="SBP_bac_1"/>
    <property type="match status" value="1"/>
</dbReference>
<organism evidence="2 3">
    <name type="scientific">Paenibacillus hodogayensis</name>
    <dbReference type="NCBI Taxonomy" id="279208"/>
    <lineage>
        <taxon>Bacteria</taxon>
        <taxon>Bacillati</taxon>
        <taxon>Bacillota</taxon>
        <taxon>Bacilli</taxon>
        <taxon>Bacillales</taxon>
        <taxon>Paenibacillaceae</taxon>
        <taxon>Paenibacillus</taxon>
    </lineage>
</organism>
<evidence type="ECO:0000313" key="2">
    <source>
        <dbReference type="EMBL" id="MFB9751242.1"/>
    </source>
</evidence>
<feature type="signal peptide" evidence="1">
    <location>
        <begin position="1"/>
        <end position="25"/>
    </location>
</feature>
<accession>A0ABV5VSH1</accession>
<dbReference type="SUPFAM" id="SSF53850">
    <property type="entry name" value="Periplasmic binding protein-like II"/>
    <property type="match status" value="1"/>
</dbReference>
<dbReference type="PANTHER" id="PTHR43649">
    <property type="entry name" value="ARABINOSE-BINDING PROTEIN-RELATED"/>
    <property type="match status" value="1"/>
</dbReference>
<dbReference type="InterPro" id="IPR006059">
    <property type="entry name" value="SBP"/>
</dbReference>
<dbReference type="PANTHER" id="PTHR43649:SF12">
    <property type="entry name" value="DIACETYLCHITOBIOSE BINDING PROTEIN DASA"/>
    <property type="match status" value="1"/>
</dbReference>
<dbReference type="InterPro" id="IPR050490">
    <property type="entry name" value="Bact_solute-bd_prot1"/>
</dbReference>
<feature type="chain" id="PRO_5046004949" evidence="1">
    <location>
        <begin position="26"/>
        <end position="446"/>
    </location>
</feature>
<name>A0ABV5VSH1_9BACL</name>
<dbReference type="EMBL" id="JBHMAG010000005">
    <property type="protein sequence ID" value="MFB9751242.1"/>
    <property type="molecule type" value="Genomic_DNA"/>
</dbReference>
<evidence type="ECO:0000313" key="3">
    <source>
        <dbReference type="Proteomes" id="UP001589619"/>
    </source>
</evidence>
<dbReference type="Proteomes" id="UP001589619">
    <property type="component" value="Unassembled WGS sequence"/>
</dbReference>
<keyword evidence="3" id="KW-1185">Reference proteome</keyword>
<protein>
    <submittedName>
        <fullName evidence="2">ABC transporter substrate-binding protein</fullName>
    </submittedName>
</protein>
<reference evidence="2 3" key="1">
    <citation type="submission" date="2024-09" db="EMBL/GenBank/DDBJ databases">
        <authorList>
            <person name="Sun Q."/>
            <person name="Mori K."/>
        </authorList>
    </citation>
    <scope>NUCLEOTIDE SEQUENCE [LARGE SCALE GENOMIC DNA]</scope>
    <source>
        <strain evidence="2 3">JCM 12520</strain>
    </source>
</reference>
<comment type="caution">
    <text evidence="2">The sequence shown here is derived from an EMBL/GenBank/DDBJ whole genome shotgun (WGS) entry which is preliminary data.</text>
</comment>
<dbReference type="PROSITE" id="PS51257">
    <property type="entry name" value="PROKAR_LIPOPROTEIN"/>
    <property type="match status" value="1"/>
</dbReference>
<gene>
    <name evidence="2" type="ORF">ACFFNY_06660</name>
</gene>
<proteinExistence type="predicted"/>
<evidence type="ECO:0000256" key="1">
    <source>
        <dbReference type="SAM" id="SignalP"/>
    </source>
</evidence>
<sequence>MRTSNRWRFIVPAVAIATIVSGCGAGSTTKEQSNPVEQAKTGIDYNEAVELSIYASSSSFTEELFKTRIEEHVRKKFPNYKLKYVKPGSMTVPDMIATNNVPDIFLFALPEMQKNLFPNGLQYDLTELINKYNVDLNRFEPGLLQTFREVSGEGKLYGLPESTNPHVMFYNKDLYDKFGVPYPKNGMTWDEAYEMSRKLTSFQEGVSYKGVALFFRTVLSNNEDSLPLIDAKTERASVNTAQWKKQFDNLKRFYELNGMLTGYKPGSDGGTELTSFYTDKNMAAIVSPFSGYTRDGMKDMNWNMVSVPVHSENKGVGLQVEPRGIFIANTSKVKEQAFHVLMHVLSDEVELANSKAGKTTSLNNETIVKSFASEIDLLKGKNTSAVFYNKVAPSPQAPALSTNAGNLLSKEFDAVIQGNKDVNTALRNAEDTINKAIEEEIAKTRK</sequence>
<dbReference type="RefSeq" id="WP_344917181.1">
    <property type="nucleotide sequence ID" value="NZ_BAAAYO010000021.1"/>
</dbReference>
<keyword evidence="1" id="KW-0732">Signal</keyword>